<reference evidence="1" key="1">
    <citation type="journal article" date="2014" name="Front. Microbiol.">
        <title>High frequency of phylogenetically diverse reductive dehalogenase-homologous genes in deep subseafloor sedimentary metagenomes.</title>
        <authorList>
            <person name="Kawai M."/>
            <person name="Futagami T."/>
            <person name="Toyoda A."/>
            <person name="Takaki Y."/>
            <person name="Nishi S."/>
            <person name="Hori S."/>
            <person name="Arai W."/>
            <person name="Tsubouchi T."/>
            <person name="Morono Y."/>
            <person name="Uchiyama I."/>
            <person name="Ito T."/>
            <person name="Fujiyama A."/>
            <person name="Inagaki F."/>
            <person name="Takami H."/>
        </authorList>
    </citation>
    <scope>NUCLEOTIDE SEQUENCE</scope>
    <source>
        <strain evidence="1">Expedition CK06-06</strain>
    </source>
</reference>
<sequence>IDRLLLRGTTCQIIMPPGVRQEELHENQAALYRREEIEGKITLVLGAGNTSFLIPGDILAKLFGERHVIIFKPNPLNEYLGPLVEYAFRSLIEPGYMRVVYGGAKQGSYLSQHDLVDDLHMTGSHHTFEAIVFGPGEEGARRKAARTPMLKKHFTAELGNITPVIVVPGDWSADEIQTQGIKIATWLVYNAGFACPAPRLVIQSKNWPLRERLNQAITDA</sequence>
<dbReference type="InterPro" id="IPR016161">
    <property type="entry name" value="Ald_DH/histidinol_DH"/>
</dbReference>
<protein>
    <recommendedName>
        <fullName evidence="2">Aldehyde dehydrogenase domain-containing protein</fullName>
    </recommendedName>
</protein>
<accession>X1E0D9</accession>
<dbReference type="AlphaFoldDB" id="X1E0D9"/>
<evidence type="ECO:0008006" key="2">
    <source>
        <dbReference type="Google" id="ProtNLM"/>
    </source>
</evidence>
<dbReference type="EMBL" id="BART01034047">
    <property type="protein sequence ID" value="GAH13900.1"/>
    <property type="molecule type" value="Genomic_DNA"/>
</dbReference>
<dbReference type="InterPro" id="IPR016162">
    <property type="entry name" value="Ald_DH_N"/>
</dbReference>
<feature type="non-terminal residue" evidence="1">
    <location>
        <position position="220"/>
    </location>
</feature>
<dbReference type="Gene3D" id="3.40.605.10">
    <property type="entry name" value="Aldehyde Dehydrogenase, Chain A, domain 1"/>
    <property type="match status" value="1"/>
</dbReference>
<dbReference type="GO" id="GO:0016491">
    <property type="term" value="F:oxidoreductase activity"/>
    <property type="evidence" value="ECO:0007669"/>
    <property type="project" value="InterPro"/>
</dbReference>
<organism evidence="1">
    <name type="scientific">marine sediment metagenome</name>
    <dbReference type="NCBI Taxonomy" id="412755"/>
    <lineage>
        <taxon>unclassified sequences</taxon>
        <taxon>metagenomes</taxon>
        <taxon>ecological metagenomes</taxon>
    </lineage>
</organism>
<feature type="non-terminal residue" evidence="1">
    <location>
        <position position="1"/>
    </location>
</feature>
<name>X1E0D9_9ZZZZ</name>
<evidence type="ECO:0000313" key="1">
    <source>
        <dbReference type="EMBL" id="GAH13900.1"/>
    </source>
</evidence>
<proteinExistence type="predicted"/>
<dbReference type="SUPFAM" id="SSF53720">
    <property type="entry name" value="ALDH-like"/>
    <property type="match status" value="1"/>
</dbReference>
<comment type="caution">
    <text evidence="1">The sequence shown here is derived from an EMBL/GenBank/DDBJ whole genome shotgun (WGS) entry which is preliminary data.</text>
</comment>
<gene>
    <name evidence="1" type="ORF">S01H4_58311</name>
</gene>